<dbReference type="SMART" id="SM00382">
    <property type="entry name" value="AAA"/>
    <property type="match status" value="1"/>
</dbReference>
<evidence type="ECO:0000256" key="2">
    <source>
        <dbReference type="ARBA" id="ARBA00022741"/>
    </source>
</evidence>
<dbReference type="SMART" id="SM00487">
    <property type="entry name" value="DEXDc"/>
    <property type="match status" value="1"/>
</dbReference>
<keyword evidence="2" id="KW-0547">Nucleotide-binding</keyword>
<evidence type="ECO:0000259" key="7">
    <source>
        <dbReference type="PROSITE" id="PS51192"/>
    </source>
</evidence>
<evidence type="ECO:0000256" key="4">
    <source>
        <dbReference type="ARBA" id="ARBA00022806"/>
    </source>
</evidence>
<dbReference type="EMBL" id="JAAVUN010000016">
    <property type="protein sequence ID" value="NKE10079.1"/>
    <property type="molecule type" value="Genomic_DNA"/>
</dbReference>
<reference evidence="9 10" key="1">
    <citation type="submission" date="2020-02" db="EMBL/GenBank/DDBJ databases">
        <authorList>
            <person name="Sun Q."/>
        </authorList>
    </citation>
    <scope>NUCLEOTIDE SEQUENCE [LARGE SCALE GENOMIC DNA]</scope>
    <source>
        <strain evidence="9 10">YIM 13062</strain>
    </source>
</reference>
<feature type="compositionally biased region" description="Polar residues" evidence="6">
    <location>
        <begin position="491"/>
        <end position="500"/>
    </location>
</feature>
<evidence type="ECO:0000256" key="5">
    <source>
        <dbReference type="ARBA" id="ARBA00022840"/>
    </source>
</evidence>
<feature type="domain" description="Helicase ATP-binding" evidence="7">
    <location>
        <begin position="30"/>
        <end position="193"/>
    </location>
</feature>
<feature type="region of interest" description="Disordered" evidence="6">
    <location>
        <begin position="1069"/>
        <end position="1138"/>
    </location>
</feature>
<dbReference type="EC" id="3.6.4.13" evidence="9"/>
<dbReference type="InterPro" id="IPR011709">
    <property type="entry name" value="DEAD-box_helicase_OB_fold"/>
</dbReference>
<dbReference type="SUPFAM" id="SSF52540">
    <property type="entry name" value="P-loop containing nucleoside triphosphate hydrolases"/>
    <property type="match status" value="1"/>
</dbReference>
<feature type="region of interest" description="Disordered" evidence="6">
    <location>
        <begin position="465"/>
        <end position="504"/>
    </location>
</feature>
<feature type="domain" description="Helicase C-terminal" evidence="8">
    <location>
        <begin position="258"/>
        <end position="432"/>
    </location>
</feature>
<dbReference type="Pfam" id="PF11898">
    <property type="entry name" value="DUF3418"/>
    <property type="match status" value="1"/>
</dbReference>
<dbReference type="GO" id="GO:0003723">
    <property type="term" value="F:RNA binding"/>
    <property type="evidence" value="ECO:0007669"/>
    <property type="project" value="TreeGrafter"/>
</dbReference>
<dbReference type="GO" id="GO:0005524">
    <property type="term" value="F:ATP binding"/>
    <property type="evidence" value="ECO:0007669"/>
    <property type="project" value="UniProtKB-KW"/>
</dbReference>
<dbReference type="InterPro" id="IPR001650">
    <property type="entry name" value="Helicase_C-like"/>
</dbReference>
<dbReference type="InterPro" id="IPR003593">
    <property type="entry name" value="AAA+_ATPase"/>
</dbReference>
<dbReference type="PANTHER" id="PTHR18934:SF99">
    <property type="entry name" value="ATP-DEPENDENT RNA HELICASE DHX37-RELATED"/>
    <property type="match status" value="1"/>
</dbReference>
<evidence type="ECO:0000256" key="1">
    <source>
        <dbReference type="ARBA" id="ARBA00008792"/>
    </source>
</evidence>
<dbReference type="NCBIfam" id="TIGR01967">
    <property type="entry name" value="DEAH_box_HrpA"/>
    <property type="match status" value="1"/>
</dbReference>
<name>A0A846TTG8_9MICC</name>
<evidence type="ECO:0000256" key="6">
    <source>
        <dbReference type="SAM" id="MobiDB-lite"/>
    </source>
</evidence>
<dbReference type="Proteomes" id="UP000521379">
    <property type="component" value="Unassembled WGS sequence"/>
</dbReference>
<dbReference type="FunFam" id="1.20.120.1080:FF:000005">
    <property type="entry name" value="ATP-dependent helicase HrpA"/>
    <property type="match status" value="1"/>
</dbReference>
<dbReference type="SMART" id="SM00490">
    <property type="entry name" value="HELICc"/>
    <property type="match status" value="1"/>
</dbReference>
<dbReference type="Pfam" id="PF00270">
    <property type="entry name" value="DEAD"/>
    <property type="match status" value="1"/>
</dbReference>
<dbReference type="Gene3D" id="3.40.50.300">
    <property type="entry name" value="P-loop containing nucleotide triphosphate hydrolases"/>
    <property type="match status" value="2"/>
</dbReference>
<keyword evidence="3 9" id="KW-0378">Hydrolase</keyword>
<dbReference type="InterPro" id="IPR024590">
    <property type="entry name" value="HrpA_C"/>
</dbReference>
<evidence type="ECO:0000259" key="8">
    <source>
        <dbReference type="PROSITE" id="PS51194"/>
    </source>
</evidence>
<organism evidence="9 10">
    <name type="scientific">Kocuria subflava</name>
    <dbReference type="NCBI Taxonomy" id="1736139"/>
    <lineage>
        <taxon>Bacteria</taxon>
        <taxon>Bacillati</taxon>
        <taxon>Actinomycetota</taxon>
        <taxon>Actinomycetes</taxon>
        <taxon>Micrococcales</taxon>
        <taxon>Micrococcaceae</taxon>
        <taxon>Kocuria</taxon>
    </lineage>
</organism>
<feature type="compositionally biased region" description="Basic residues" evidence="6">
    <location>
        <begin position="477"/>
        <end position="489"/>
    </location>
</feature>
<evidence type="ECO:0000256" key="3">
    <source>
        <dbReference type="ARBA" id="ARBA00022801"/>
    </source>
</evidence>
<protein>
    <submittedName>
        <fullName evidence="9">ATP-dependent RNA helicase HrpA</fullName>
        <ecNumber evidence="9">3.6.4.13</ecNumber>
    </submittedName>
</protein>
<comment type="caution">
    <text evidence="9">The sequence shown here is derived from an EMBL/GenBank/DDBJ whole genome shotgun (WGS) entry which is preliminary data.</text>
</comment>
<dbReference type="PROSITE" id="PS51194">
    <property type="entry name" value="HELICASE_CTER"/>
    <property type="match status" value="1"/>
</dbReference>
<dbReference type="SMART" id="SM00847">
    <property type="entry name" value="HA2"/>
    <property type="match status" value="1"/>
</dbReference>
<sequence>MTSAQNTADTTPTITYPSQLPVSARREDIQAAIQDHQVVVIAGETGSGKTTQIPKMCLEMGLAEHGLIGHTQPRRIAARSVAERIAEELGEKIGQTVGYQVRFTSEVGADSRIKLMTDGILLAEIQHDRLLKKYSTIIVDEAHERSLNIDFLLGYLRNILPQRPDLKVIITSATIDPERFAAHFHQALPEGADPEATPEPAPIIEVSGRTYPVEIRYRPLSTEAVTFADDQDYDDDSPAAHPSPKENTQEEDRDPIDGVLDAVDELSRESPGDILVFFAGEREIRDAQEALEALITTRPGLAGTQIRPLFGRLSMAEQHRVFAPSRGGQRRIVLATNVAETSLTVPGIKYVIDTGTARISRYSTRTKVQRLPIERISQASANQRSGRCGRVSDGICIRLYSAEDFQARPEFTDPEILRTNLASVILQMTAAGVVHSPEEISQFPFVEPPETRAVKDGVALLRELGALKTGPDTRTGAQRHRNGKKRGRGRASSSPLTPTGRSLAALPVDPRLGRMIVEGQRRGCAREVMVLAAALTVQDPRERPLEKRQVADEFHARFKDKTSDFLGYLLLWQYLQQQQSQLSGSAFRRMCRREYLNYLRIREWQDLYAQLRQMGQSVDITVGRSREIDPASASDDVHKALLTGLLSNIGVHQEKTRDYQGARGTRFAIFPGSDLFKNRPDFVVSAELVETSRLWARTNAAVDPTWVEEVAGDLLKRTYAEPHWSRSRGAVMAKERVTLYGVPLVVDRPVGYWRVDPAGARELFIRHALVEGDWQTRHRFVARNRAKIAQVEELENRLRRKDLRADDQALFEFFDARIPAEVVSQRHFDSWWKKARQRDEHLLDFDPEHLLDSDTQDWDDDAFPRQWVQSTDGGELTLDLEYTFAPGSQPGGHQGAGARGGGTRGVSGRAHPADGVTVRVPVLFLHQLSPEPFQWQIPGLRTELVTALIKSLPKAVRKNVVPAPDVARQAVAILDQQADPSRDSLETAVERALRQLRSVIIEPGSWDWTKVPEHLRMHFQVRDSRNRVLAEGEDLEVLQVQLRDHVRQALAESLGTTADALGATGSAVSAASVPGASSRQGDRKGAAGNTDANATRAHATSGKPGPQSRAAPGQGTGAGGSGTTSVLERDGLTDWPEADLPRKVETVVAGQRITGWPALDAGSVASRTGKAAGGLSTAASTASVRVFSNAEDQRAAQRRGTIALLQTRLPSTHRYISDHLENREKIVFTQNPHGSVDSLIQDCTLAAVDKLVPTEPPWTRQDYNQVFDSVRADLIDTVFGVTSLVAQVLTDANTVRKLVKKPGSMAAVNAFADVRDQLDRLVSPNFVTRTGWENLQHLPRYVKAMQVRVDKLVGTAAIQRDTTHMLEIQALEDELDAAVNAVPVGLPVPAALNRIEWEIQELRVSFFAQELGTSHTVSAKRIRKALREARG</sequence>
<dbReference type="InterPro" id="IPR011545">
    <property type="entry name" value="DEAD/DEAH_box_helicase_dom"/>
</dbReference>
<dbReference type="RefSeq" id="WP_119933067.1">
    <property type="nucleotide sequence ID" value="NZ_JAAVUN010000016.1"/>
</dbReference>
<dbReference type="Pfam" id="PF21010">
    <property type="entry name" value="HA2_C"/>
    <property type="match status" value="1"/>
</dbReference>
<comment type="similarity">
    <text evidence="1">Belongs to the DEAD box helicase family. DEAH subfamily.</text>
</comment>
<dbReference type="InterPro" id="IPR007502">
    <property type="entry name" value="Helicase-assoc_dom"/>
</dbReference>
<dbReference type="Pfam" id="PF00271">
    <property type="entry name" value="Helicase_C"/>
    <property type="match status" value="1"/>
</dbReference>
<dbReference type="GO" id="GO:0016787">
    <property type="term" value="F:hydrolase activity"/>
    <property type="evidence" value="ECO:0007669"/>
    <property type="project" value="UniProtKB-KW"/>
</dbReference>
<dbReference type="InterPro" id="IPR014001">
    <property type="entry name" value="Helicase_ATP-bd"/>
</dbReference>
<dbReference type="InterPro" id="IPR027417">
    <property type="entry name" value="P-loop_NTPase"/>
</dbReference>
<dbReference type="PANTHER" id="PTHR18934">
    <property type="entry name" value="ATP-DEPENDENT RNA HELICASE"/>
    <property type="match status" value="1"/>
</dbReference>
<dbReference type="PROSITE" id="PS00690">
    <property type="entry name" value="DEAH_ATP_HELICASE"/>
    <property type="match status" value="1"/>
</dbReference>
<keyword evidence="4 9" id="KW-0347">Helicase</keyword>
<proteinExistence type="inferred from homology"/>
<dbReference type="InterPro" id="IPR002464">
    <property type="entry name" value="DNA/RNA_helicase_DEAH_CS"/>
</dbReference>
<feature type="compositionally biased region" description="Gly residues" evidence="6">
    <location>
        <begin position="889"/>
        <end position="905"/>
    </location>
</feature>
<feature type="region of interest" description="Disordered" evidence="6">
    <location>
        <begin position="230"/>
        <end position="255"/>
    </location>
</feature>
<feature type="compositionally biased region" description="Low complexity" evidence="6">
    <location>
        <begin position="1069"/>
        <end position="1078"/>
    </location>
</feature>
<dbReference type="GO" id="GO:0003724">
    <property type="term" value="F:RNA helicase activity"/>
    <property type="evidence" value="ECO:0007669"/>
    <property type="project" value="UniProtKB-EC"/>
</dbReference>
<dbReference type="CDD" id="cd18791">
    <property type="entry name" value="SF2_C_RHA"/>
    <property type="match status" value="1"/>
</dbReference>
<dbReference type="InterPro" id="IPR010222">
    <property type="entry name" value="RNA_helicase_HrpA"/>
</dbReference>
<feature type="region of interest" description="Disordered" evidence="6">
    <location>
        <begin position="887"/>
        <end position="911"/>
    </location>
</feature>
<accession>A0A846TTG8</accession>
<keyword evidence="5" id="KW-0067">ATP-binding</keyword>
<evidence type="ECO:0000313" key="10">
    <source>
        <dbReference type="Proteomes" id="UP000521379"/>
    </source>
</evidence>
<gene>
    <name evidence="9" type="primary">hrpA</name>
    <name evidence="9" type="ORF">GTW58_09070</name>
</gene>
<dbReference type="PROSITE" id="PS51192">
    <property type="entry name" value="HELICASE_ATP_BIND_1"/>
    <property type="match status" value="1"/>
</dbReference>
<dbReference type="Pfam" id="PF07717">
    <property type="entry name" value="OB_NTP_bind"/>
    <property type="match status" value="1"/>
</dbReference>
<evidence type="ECO:0000313" key="9">
    <source>
        <dbReference type="EMBL" id="NKE10079.1"/>
    </source>
</evidence>
<dbReference type="Gene3D" id="1.20.120.1080">
    <property type="match status" value="1"/>
</dbReference>
<keyword evidence="10" id="KW-1185">Reference proteome</keyword>